<dbReference type="Gene3D" id="3.30.980.40">
    <property type="match status" value="1"/>
</dbReference>
<dbReference type="Pfam" id="PF09397">
    <property type="entry name" value="FtsK_gamma"/>
    <property type="match status" value="1"/>
</dbReference>
<keyword evidence="6" id="KW-0132">Cell division</keyword>
<keyword evidence="7 17" id="KW-0812">Transmembrane</keyword>
<keyword evidence="12" id="KW-0238">DNA-binding</keyword>
<feature type="transmembrane region" description="Helical" evidence="17">
    <location>
        <begin position="75"/>
        <end position="98"/>
    </location>
</feature>
<dbReference type="GO" id="GO:0005886">
    <property type="term" value="C:plasma membrane"/>
    <property type="evidence" value="ECO:0007669"/>
    <property type="project" value="UniProtKB-SubCell"/>
</dbReference>
<feature type="region of interest" description="Disordered" evidence="16">
    <location>
        <begin position="647"/>
        <end position="703"/>
    </location>
</feature>
<comment type="subcellular location">
    <subcellularLocation>
        <location evidence="1">Cell inner membrane</location>
        <topology evidence="1">Multi-pass membrane protein</topology>
    </subcellularLocation>
</comment>
<dbReference type="Pfam" id="PF01580">
    <property type="entry name" value="FtsK_SpoIIIE"/>
    <property type="match status" value="1"/>
</dbReference>
<dbReference type="InterPro" id="IPR027417">
    <property type="entry name" value="P-loop_NTPase"/>
</dbReference>
<feature type="compositionally biased region" description="Polar residues" evidence="16">
    <location>
        <begin position="385"/>
        <end position="395"/>
    </location>
</feature>
<dbReference type="GO" id="GO:0007059">
    <property type="term" value="P:chromosome segregation"/>
    <property type="evidence" value="ECO:0007669"/>
    <property type="project" value="UniProtKB-KW"/>
</dbReference>
<keyword evidence="8 15" id="KW-0547">Nucleotide-binding</keyword>
<dbReference type="FunFam" id="1.10.10.10:FF:000268">
    <property type="entry name" value="DNA translocase FtsK"/>
    <property type="match status" value="1"/>
</dbReference>
<reference evidence="19" key="1">
    <citation type="journal article" date="2018" name="Genome Biol.">
        <title>SKESA: strategic k-mer extension for scrupulous assemblies.</title>
        <authorList>
            <person name="Souvorov A."/>
            <person name="Agarwala R."/>
            <person name="Lipman D.J."/>
        </authorList>
    </citation>
    <scope>NUCLEOTIDE SEQUENCE</scope>
    <source>
        <strain evidence="19">DMS 2442</strain>
    </source>
</reference>
<dbReference type="GO" id="GO:0003677">
    <property type="term" value="F:DNA binding"/>
    <property type="evidence" value="ECO:0007669"/>
    <property type="project" value="UniProtKB-KW"/>
</dbReference>
<feature type="region of interest" description="Disordered" evidence="16">
    <location>
        <begin position="1216"/>
        <end position="1235"/>
    </location>
</feature>
<feature type="binding site" evidence="15">
    <location>
        <begin position="965"/>
        <end position="972"/>
    </location>
    <ligand>
        <name>ATP</name>
        <dbReference type="ChEBI" id="CHEBI:30616"/>
    </ligand>
</feature>
<dbReference type="InterPro" id="IPR002543">
    <property type="entry name" value="FtsK_dom"/>
</dbReference>
<dbReference type="InterPro" id="IPR041027">
    <property type="entry name" value="FtsK_alpha"/>
</dbReference>
<feature type="transmembrane region" description="Helical" evidence="17">
    <location>
        <begin position="137"/>
        <end position="158"/>
    </location>
</feature>
<evidence type="ECO:0000256" key="17">
    <source>
        <dbReference type="SAM" id="Phobius"/>
    </source>
</evidence>
<evidence type="ECO:0000256" key="12">
    <source>
        <dbReference type="ARBA" id="ARBA00023125"/>
    </source>
</evidence>
<dbReference type="GO" id="GO:0051301">
    <property type="term" value="P:cell division"/>
    <property type="evidence" value="ECO:0007669"/>
    <property type="project" value="UniProtKB-KW"/>
</dbReference>
<feature type="transmembrane region" description="Helical" evidence="17">
    <location>
        <begin position="110"/>
        <end position="131"/>
    </location>
</feature>
<dbReference type="SUPFAM" id="SSF52540">
    <property type="entry name" value="P-loop containing nucleoside triphosphate hydrolases"/>
    <property type="match status" value="1"/>
</dbReference>
<keyword evidence="13 17" id="KW-0472">Membrane</keyword>
<evidence type="ECO:0000256" key="4">
    <source>
        <dbReference type="ARBA" id="ARBA00022475"/>
    </source>
</evidence>
<dbReference type="InterPro" id="IPR025199">
    <property type="entry name" value="FtsK_4TM"/>
</dbReference>
<dbReference type="NCBIfam" id="NF007615">
    <property type="entry name" value="PRK10263.1"/>
    <property type="match status" value="1"/>
</dbReference>
<feature type="compositionally biased region" description="Low complexity" evidence="16">
    <location>
        <begin position="810"/>
        <end position="820"/>
    </location>
</feature>
<feature type="region of interest" description="Disordered" evidence="16">
    <location>
        <begin position="716"/>
        <end position="823"/>
    </location>
</feature>
<dbReference type="Gene3D" id="3.40.50.300">
    <property type="entry name" value="P-loop containing nucleotide triphosphate hydrolases"/>
    <property type="match status" value="1"/>
</dbReference>
<evidence type="ECO:0000256" key="16">
    <source>
        <dbReference type="SAM" id="MobiDB-lite"/>
    </source>
</evidence>
<comment type="caution">
    <text evidence="19">The sequence shown here is derived from an EMBL/GenBank/DDBJ whole genome shotgun (WGS) entry which is preliminary data.</text>
</comment>
<dbReference type="FunFam" id="3.30.980.40:FF:000001">
    <property type="entry name" value="DNA translocase FtsK"/>
    <property type="match status" value="1"/>
</dbReference>
<dbReference type="InterPro" id="IPR050206">
    <property type="entry name" value="FtsK/SpoIIIE/SftA"/>
</dbReference>
<evidence type="ECO:0000256" key="7">
    <source>
        <dbReference type="ARBA" id="ARBA00022692"/>
    </source>
</evidence>
<evidence type="ECO:0000256" key="10">
    <source>
        <dbReference type="ARBA" id="ARBA00022840"/>
    </source>
</evidence>
<sequence length="1303" mass="142830">MSQEYTEDKDVTLTKLSSGRRLLEALLILIALFAVWLMAALLSFNPSDPSWSQTAWHEPIHNLGGAPGAWLADTLFFIFGVMAYTIPVIIVGGCWFAWRHQSTDDYIDYFAVSLRLIGVLALILTSCGLAAINADDIWYFASGGVIGSLLSTTLQPLLHSSGGTIMLLCIWAAGLTLFTGWSWVSIAEKLGGWLLNILTFASNRTRRDDTWVDDEEYDDEYDEETDGVQRESRRARILRGALARRKRLAEKFSNPRGRQTDAALFSGKRMDDDEDIQYSARGVAADPDDVLFSGNRATQPEYDEYDPLLNGHSVTEPVAAAAAATAVTQTWAASADPIMQTPPMPGAEPVVAQPTVEWQPVPGPQTGEPVIAPAPEGYQPHPQYAQPQEAQSAPWQQPVPVASAPQYAATPATAAEYDSLAPQETQPQWQAPDAEQHWQPEPTHQPEPVYQPEPIAAEPSHMPPPVIEQPVATEPEPDTEETRPARPPLYYFEEVEEKRAREREQLAAWYQPIPEPVKENVPVKPTVSVAPSIPPVEAVAAAASLDAGIKSGALAAGAAAAAPAFSLATGGAPRPQVKEGIGPQLPRPNRVRVPTRRELASYGIKLPSQRIAEEKAREAERNQYETGVQLTDEEIDAMHQDELARQFAQSQQHRYGETYQHDTQQAEDDDTSAEAELARQFAASQQQRYSGEQPAGAQPFSLDDLDFSPMKVLVDEGPHEPLFTPGVMPESTPVQQPVAPQPQPQYQQPQQPVAPQPQYQQPQQPVAPQPQYQQPQQPVAPQPQQPTAPQDSLIHPLLMRNGDSRPLQRPTTPLPSLDLLTPPPSEVEPVDTFALEQMARLVEARLADFRIKADVVNYSPGPVITRFELNLAPGVKAARISNLSRDLARSLSTVAVRVVEVIPGKPYVGLELPNKKRQTVYLREVLDNAKFRENPSPLTVVLGKDIAGDPVVADLAKMPHLLVAGTTGSGKSVGVNAMILSMLYKAQPEDVRFIMIDPKMLELSVYEGIPHLLTEVVTDMKDAANALRWSVNEMERRYKLMSALGVRNLAGYNEKIAEAARMGRPIPDPYWKPGDSMDVQHPVLEKLPYIVVLVDEFADLMMTVGKKVEELIARLAQKARAAGIHLVLATQRPSVDVITGLIKANIPTRIAFTVSSKIDSRTILDQGGAESLLGMGDMLYSGPNSTMPVRVHGAFVRDQEVHAVVQDWKARGRPQYVDGITSDSESEGGGGGFDGGEELDALFDQAVNFVTQKRKASISGVQRQFRIGYNRAARIIEQMEAQGIVSAQGHNGNREVLAPPPFE</sequence>
<evidence type="ECO:0000256" key="1">
    <source>
        <dbReference type="ARBA" id="ARBA00004429"/>
    </source>
</evidence>
<evidence type="ECO:0000256" key="13">
    <source>
        <dbReference type="ARBA" id="ARBA00023136"/>
    </source>
</evidence>
<dbReference type="Pfam" id="PF17854">
    <property type="entry name" value="FtsK_alpha"/>
    <property type="match status" value="1"/>
</dbReference>
<accession>A0A740RH34</accession>
<evidence type="ECO:0000256" key="11">
    <source>
        <dbReference type="ARBA" id="ARBA00022989"/>
    </source>
</evidence>
<gene>
    <name evidence="19" type="primary">ftsK</name>
    <name evidence="19" type="ORF">GNC07_001261</name>
</gene>
<dbReference type="CDD" id="cd01127">
    <property type="entry name" value="TrwB_TraG_TraD_VirD4"/>
    <property type="match status" value="1"/>
</dbReference>
<evidence type="ECO:0000256" key="15">
    <source>
        <dbReference type="PROSITE-ProRule" id="PRU00289"/>
    </source>
</evidence>
<feature type="compositionally biased region" description="Low complexity" evidence="16">
    <location>
        <begin position="733"/>
        <end position="777"/>
    </location>
</feature>
<evidence type="ECO:0000256" key="3">
    <source>
        <dbReference type="ARBA" id="ARBA00020887"/>
    </source>
</evidence>
<dbReference type="Pfam" id="PF13491">
    <property type="entry name" value="FtsK_4TM"/>
    <property type="match status" value="1"/>
</dbReference>
<keyword evidence="5" id="KW-0997">Cell inner membrane</keyword>
<keyword evidence="14" id="KW-0131">Cell cycle</keyword>
<dbReference type="PANTHER" id="PTHR22683:SF41">
    <property type="entry name" value="DNA TRANSLOCASE FTSK"/>
    <property type="match status" value="1"/>
</dbReference>
<protein>
    <recommendedName>
        <fullName evidence="3">DNA translocase FtsK</fullName>
    </recommendedName>
</protein>
<evidence type="ECO:0000259" key="18">
    <source>
        <dbReference type="PROSITE" id="PS50901"/>
    </source>
</evidence>
<feature type="domain" description="FtsK" evidence="18">
    <location>
        <begin position="948"/>
        <end position="1161"/>
    </location>
</feature>
<dbReference type="EMBL" id="DAATWG010000006">
    <property type="protein sequence ID" value="HAF0381852.1"/>
    <property type="molecule type" value="Genomic_DNA"/>
</dbReference>
<dbReference type="GO" id="GO:0005524">
    <property type="term" value="F:ATP binding"/>
    <property type="evidence" value="ECO:0007669"/>
    <property type="project" value="UniProtKB-UniRule"/>
</dbReference>
<dbReference type="InterPro" id="IPR036390">
    <property type="entry name" value="WH_DNA-bd_sf"/>
</dbReference>
<dbReference type="Gene3D" id="1.10.10.10">
    <property type="entry name" value="Winged helix-like DNA-binding domain superfamily/Winged helix DNA-binding domain"/>
    <property type="match status" value="1"/>
</dbReference>
<reference evidence="19" key="2">
    <citation type="submission" date="2018-07" db="EMBL/GenBank/DDBJ databases">
        <authorList>
            <consortium name="NCBI Pathogen Detection Project"/>
        </authorList>
    </citation>
    <scope>NUCLEOTIDE SEQUENCE</scope>
    <source>
        <strain evidence="19">DMS 2442</strain>
    </source>
</reference>
<evidence type="ECO:0000256" key="14">
    <source>
        <dbReference type="ARBA" id="ARBA00023306"/>
    </source>
</evidence>
<feature type="region of interest" description="Disordered" evidence="16">
    <location>
        <begin position="357"/>
        <end position="398"/>
    </location>
</feature>
<dbReference type="InterPro" id="IPR018541">
    <property type="entry name" value="Ftsk_gamma"/>
</dbReference>
<evidence type="ECO:0000256" key="6">
    <source>
        <dbReference type="ARBA" id="ARBA00022618"/>
    </source>
</evidence>
<dbReference type="FunFam" id="3.40.50.300:FF:000209">
    <property type="entry name" value="Cell division protein FtsK"/>
    <property type="match status" value="1"/>
</dbReference>
<evidence type="ECO:0000256" key="9">
    <source>
        <dbReference type="ARBA" id="ARBA00022829"/>
    </source>
</evidence>
<keyword evidence="11 17" id="KW-1133">Transmembrane helix</keyword>
<feature type="transmembrane region" description="Helical" evidence="17">
    <location>
        <begin position="25"/>
        <end position="44"/>
    </location>
</feature>
<feature type="region of interest" description="Disordered" evidence="16">
    <location>
        <begin position="412"/>
        <end position="491"/>
    </location>
</feature>
<evidence type="ECO:0000256" key="2">
    <source>
        <dbReference type="ARBA" id="ARBA00006474"/>
    </source>
</evidence>
<keyword evidence="9" id="KW-0159">Chromosome partition</keyword>
<feature type="transmembrane region" description="Helical" evidence="17">
    <location>
        <begin position="165"/>
        <end position="184"/>
    </location>
</feature>
<dbReference type="PROSITE" id="PS50901">
    <property type="entry name" value="FTSK"/>
    <property type="match status" value="1"/>
</dbReference>
<dbReference type="SUPFAM" id="SSF46785">
    <property type="entry name" value="Winged helix' DNA-binding domain"/>
    <property type="match status" value="1"/>
</dbReference>
<dbReference type="PANTHER" id="PTHR22683">
    <property type="entry name" value="SPORULATION PROTEIN RELATED"/>
    <property type="match status" value="1"/>
</dbReference>
<proteinExistence type="inferred from homology"/>
<comment type="similarity">
    <text evidence="2">Belongs to the FtsK/SpoIIIE/SftA family.</text>
</comment>
<organism evidence="19">
    <name type="scientific">Salmonella paratyphi B</name>
    <name type="common">Salmonella enterica subsp. enterica serovar Paratyphi B</name>
    <dbReference type="NCBI Taxonomy" id="57045"/>
    <lineage>
        <taxon>Bacteria</taxon>
        <taxon>Pseudomonadati</taxon>
        <taxon>Pseudomonadota</taxon>
        <taxon>Gammaproteobacteria</taxon>
        <taxon>Enterobacterales</taxon>
        <taxon>Enterobacteriaceae</taxon>
        <taxon>Salmonella</taxon>
    </lineage>
</organism>
<dbReference type="SMART" id="SM00843">
    <property type="entry name" value="Ftsk_gamma"/>
    <property type="match status" value="1"/>
</dbReference>
<evidence type="ECO:0000313" key="19">
    <source>
        <dbReference type="EMBL" id="HAF0381852.1"/>
    </source>
</evidence>
<evidence type="ECO:0000256" key="8">
    <source>
        <dbReference type="ARBA" id="ARBA00022741"/>
    </source>
</evidence>
<name>A0A740RH34_SALEB</name>
<dbReference type="InterPro" id="IPR036388">
    <property type="entry name" value="WH-like_DNA-bd_sf"/>
</dbReference>
<keyword evidence="4" id="KW-1003">Cell membrane</keyword>
<evidence type="ECO:0000256" key="5">
    <source>
        <dbReference type="ARBA" id="ARBA00022519"/>
    </source>
</evidence>
<dbReference type="GO" id="GO:0071236">
    <property type="term" value="P:cellular response to antibiotic"/>
    <property type="evidence" value="ECO:0007669"/>
    <property type="project" value="UniProtKB-ARBA"/>
</dbReference>
<feature type="region of interest" description="Disordered" evidence="16">
    <location>
        <begin position="569"/>
        <end position="591"/>
    </location>
</feature>
<keyword evidence="10 15" id="KW-0067">ATP-binding</keyword>